<feature type="compositionally biased region" description="Polar residues" evidence="2">
    <location>
        <begin position="389"/>
        <end position="406"/>
    </location>
</feature>
<feature type="region of interest" description="Disordered" evidence="2">
    <location>
        <begin position="138"/>
        <end position="184"/>
    </location>
</feature>
<feature type="compositionally biased region" description="Polar residues" evidence="2">
    <location>
        <begin position="161"/>
        <end position="172"/>
    </location>
</feature>
<evidence type="ECO:0000256" key="1">
    <source>
        <dbReference type="SAM" id="Coils"/>
    </source>
</evidence>
<evidence type="ECO:0000313" key="3">
    <source>
        <dbReference type="EMBL" id="PCH42412.1"/>
    </source>
</evidence>
<feature type="region of interest" description="Disordered" evidence="2">
    <location>
        <begin position="331"/>
        <end position="376"/>
    </location>
</feature>
<feature type="region of interest" description="Disordered" evidence="2">
    <location>
        <begin position="1"/>
        <end position="118"/>
    </location>
</feature>
<proteinExistence type="predicted"/>
<dbReference type="Proteomes" id="UP000218811">
    <property type="component" value="Unassembled WGS sequence"/>
</dbReference>
<evidence type="ECO:0000313" key="4">
    <source>
        <dbReference type="Proteomes" id="UP000218811"/>
    </source>
</evidence>
<dbReference type="AlphaFoldDB" id="A0A2H3JJP9"/>
<feature type="coiled-coil region" evidence="1">
    <location>
        <begin position="955"/>
        <end position="989"/>
    </location>
</feature>
<protein>
    <submittedName>
        <fullName evidence="3">Uncharacterized protein</fullName>
    </submittedName>
</protein>
<feature type="compositionally biased region" description="Polar residues" evidence="2">
    <location>
        <begin position="718"/>
        <end position="727"/>
    </location>
</feature>
<feature type="compositionally biased region" description="Polar residues" evidence="2">
    <location>
        <begin position="458"/>
        <end position="487"/>
    </location>
</feature>
<evidence type="ECO:0000256" key="2">
    <source>
        <dbReference type="SAM" id="MobiDB-lite"/>
    </source>
</evidence>
<feature type="compositionally biased region" description="Low complexity" evidence="2">
    <location>
        <begin position="359"/>
        <end position="371"/>
    </location>
</feature>
<dbReference type="STRING" id="742152.A0A2H3JJP9"/>
<feature type="region of interest" description="Disordered" evidence="2">
    <location>
        <begin position="389"/>
        <end position="515"/>
    </location>
</feature>
<reference evidence="3 4" key="1">
    <citation type="journal article" date="2012" name="Science">
        <title>The Paleozoic origin of enzymatic lignin decomposition reconstructed from 31 fungal genomes.</title>
        <authorList>
            <person name="Floudas D."/>
            <person name="Binder M."/>
            <person name="Riley R."/>
            <person name="Barry K."/>
            <person name="Blanchette R.A."/>
            <person name="Henrissat B."/>
            <person name="Martinez A.T."/>
            <person name="Otillar R."/>
            <person name="Spatafora J.W."/>
            <person name="Yadav J.S."/>
            <person name="Aerts A."/>
            <person name="Benoit I."/>
            <person name="Boyd A."/>
            <person name="Carlson A."/>
            <person name="Copeland A."/>
            <person name="Coutinho P.M."/>
            <person name="de Vries R.P."/>
            <person name="Ferreira P."/>
            <person name="Findley K."/>
            <person name="Foster B."/>
            <person name="Gaskell J."/>
            <person name="Glotzer D."/>
            <person name="Gorecki P."/>
            <person name="Heitman J."/>
            <person name="Hesse C."/>
            <person name="Hori C."/>
            <person name="Igarashi K."/>
            <person name="Jurgens J.A."/>
            <person name="Kallen N."/>
            <person name="Kersten P."/>
            <person name="Kohler A."/>
            <person name="Kuees U."/>
            <person name="Kumar T.K.A."/>
            <person name="Kuo A."/>
            <person name="LaButti K."/>
            <person name="Larrondo L.F."/>
            <person name="Lindquist E."/>
            <person name="Ling A."/>
            <person name="Lombard V."/>
            <person name="Lucas S."/>
            <person name="Lundell T."/>
            <person name="Martin R."/>
            <person name="McLaughlin D.J."/>
            <person name="Morgenstern I."/>
            <person name="Morin E."/>
            <person name="Murat C."/>
            <person name="Nagy L.G."/>
            <person name="Nolan M."/>
            <person name="Ohm R.A."/>
            <person name="Patyshakuliyeva A."/>
            <person name="Rokas A."/>
            <person name="Ruiz-Duenas F.J."/>
            <person name="Sabat G."/>
            <person name="Salamov A."/>
            <person name="Samejima M."/>
            <person name="Schmutz J."/>
            <person name="Slot J.C."/>
            <person name="St John F."/>
            <person name="Stenlid J."/>
            <person name="Sun H."/>
            <person name="Sun S."/>
            <person name="Syed K."/>
            <person name="Tsang A."/>
            <person name="Wiebenga A."/>
            <person name="Young D."/>
            <person name="Pisabarro A."/>
            <person name="Eastwood D.C."/>
            <person name="Martin F."/>
            <person name="Cullen D."/>
            <person name="Grigoriev I.V."/>
            <person name="Hibbett D.S."/>
        </authorList>
    </citation>
    <scope>NUCLEOTIDE SEQUENCE [LARGE SCALE GENOMIC DNA]</scope>
    <source>
        <strain evidence="3 4">MD-104</strain>
    </source>
</reference>
<dbReference type="EMBL" id="KB468124">
    <property type="protein sequence ID" value="PCH42412.1"/>
    <property type="molecule type" value="Genomic_DNA"/>
</dbReference>
<name>A0A2H3JJP9_WOLCO</name>
<gene>
    <name evidence="3" type="ORF">WOLCODRAFT_144047</name>
</gene>
<dbReference type="OrthoDB" id="3264780at2759"/>
<sequence length="999" mass="105036">MQANPLSRSTQTLENDADAADSDSLFGSPPSSPRGRGRDRTVNALQHPRARTMSAALPASSARLTPVAQRPRAPSAPTQRKSRKGKGKASSCSATPRPTPPPIELPPPDQPPPPNFLRNQQALLGLAGLVGRVNPAQLSKQRGSTPQNPIVLEDDDAGTGPLTSQPSISRNPPVTPVGRHPLPAPPGEEVIASLIREKNILPVVESLLRLLSGPAATAPRPPNVHARTGWERQDPNAAPPLKRRKLNRVPAGATDWDVPYPFQEGQGPEGYQATWAKERAQALIADLVGLLRKAAQKAAAKEYYQRRWAEKNGGMPSGHYRPATAFYGSQLGREAWQREGQAQAEKTTAAPPATGSKESSQPSSSQAQPNQLEESAQIQEILSILLAASNAQRSQPHSQQSTQIPSQAAPPPPLQNASQPLPQVEPRPTSQAEPQPPLQAGPQPPLQAELQAAPHIEPQSSLYTEPQPSSRAEPQTSIQTVQSNQPPQSLPGADGRDDPFDAFLKLGGTSGSEHSLQDDWLSLLNEFPPADANNPDLARNFDDALNALTSSSLFTDLEASGAINFDFSFPEFTADTTGASTPLSTAHTTDAPPALVTPPTVTQEGTQNEAQGSHIDSAFTSFESVLASEPGATFPDFLVDPALFDALPSTTPVDAETQLLSQPANATPTDACNRVSEASSAHDVAGSNSASTAAPLTPTLTSVESGSPPPSTADQDHGPQTPNWSWSDSLFDETIIGIDQGVSFDASAPDIMVTAQDIEALGKELGGICGTANANGKEGPDSIGTSVSPAMTSPISTPAERIQGGQQVVGEQTPVQDTTFAPDWVARLAESLESYATPAQDMPVPTLRGRLNAPTRTASSTSIATSAGAQTLSRTSSAATISLASLPPLSRTSTLTSLPATSITSQTTLNSLIVAAQQQQANLSKALRPAPQAIAQGTHIRNLSQAQPAKPATQADKKNAVLARARSLKDALEQARERAKIELWELALEQGCLSIAITT</sequence>
<feature type="compositionally biased region" description="Low complexity" evidence="2">
    <location>
        <begin position="689"/>
        <end position="702"/>
    </location>
</feature>
<organism evidence="3 4">
    <name type="scientific">Wolfiporia cocos (strain MD-104)</name>
    <name type="common">Brown rot fungus</name>
    <dbReference type="NCBI Taxonomy" id="742152"/>
    <lineage>
        <taxon>Eukaryota</taxon>
        <taxon>Fungi</taxon>
        <taxon>Dikarya</taxon>
        <taxon>Basidiomycota</taxon>
        <taxon>Agaricomycotina</taxon>
        <taxon>Agaricomycetes</taxon>
        <taxon>Polyporales</taxon>
        <taxon>Phaeolaceae</taxon>
        <taxon>Wolfiporia</taxon>
    </lineage>
</organism>
<accession>A0A2H3JJP9</accession>
<feature type="compositionally biased region" description="Pro residues" evidence="2">
    <location>
        <begin position="97"/>
        <end position="115"/>
    </location>
</feature>
<feature type="region of interest" description="Disordered" evidence="2">
    <location>
        <begin position="216"/>
        <end position="241"/>
    </location>
</feature>
<keyword evidence="1" id="KW-0175">Coiled coil</keyword>
<keyword evidence="4" id="KW-1185">Reference proteome</keyword>
<feature type="compositionally biased region" description="Polar residues" evidence="2">
    <location>
        <begin position="1"/>
        <end position="14"/>
    </location>
</feature>
<feature type="compositionally biased region" description="Pro residues" evidence="2">
    <location>
        <begin position="434"/>
        <end position="445"/>
    </location>
</feature>
<feature type="compositionally biased region" description="Polar residues" evidence="2">
    <location>
        <begin position="138"/>
        <end position="148"/>
    </location>
</feature>
<feature type="region of interest" description="Disordered" evidence="2">
    <location>
        <begin position="677"/>
        <end position="727"/>
    </location>
</feature>